<proteinExistence type="predicted"/>
<name>A0A4Y2NBB9_ARAVE</name>
<dbReference type="AlphaFoldDB" id="A0A4Y2NBB9"/>
<evidence type="ECO:0000313" key="1">
    <source>
        <dbReference type="EMBL" id="GBN35437.1"/>
    </source>
</evidence>
<accession>A0A4Y2NBB9</accession>
<comment type="caution">
    <text evidence="1">The sequence shown here is derived from an EMBL/GenBank/DDBJ whole genome shotgun (WGS) entry which is preliminary data.</text>
</comment>
<evidence type="ECO:0000313" key="2">
    <source>
        <dbReference type="Proteomes" id="UP000499080"/>
    </source>
</evidence>
<dbReference type="Proteomes" id="UP000499080">
    <property type="component" value="Unassembled WGS sequence"/>
</dbReference>
<keyword evidence="2" id="KW-1185">Reference proteome</keyword>
<sequence>MNAKRENLNLMNLERTRKFNFIRLESDTLIASGELEVFFCFKILATIHPLHQEPRSGFLQRFPCDVTPCEERYKYTVVGFDGDVFGVRKPLKNHFGVSSVGRAGELSAIESTVTVIISELLAVFVARSGSFVTIIASDLRPVCVANLYKCYCSCYLCCVFTEYS</sequence>
<protein>
    <submittedName>
        <fullName evidence="1">Uncharacterized protein</fullName>
    </submittedName>
</protein>
<dbReference type="EMBL" id="BGPR01008695">
    <property type="protein sequence ID" value="GBN35437.1"/>
    <property type="molecule type" value="Genomic_DNA"/>
</dbReference>
<gene>
    <name evidence="1" type="ORF">AVEN_274713_1</name>
</gene>
<reference evidence="1 2" key="1">
    <citation type="journal article" date="2019" name="Sci. Rep.">
        <title>Orb-weaving spider Araneus ventricosus genome elucidates the spidroin gene catalogue.</title>
        <authorList>
            <person name="Kono N."/>
            <person name="Nakamura H."/>
            <person name="Ohtoshi R."/>
            <person name="Moran D.A.P."/>
            <person name="Shinohara A."/>
            <person name="Yoshida Y."/>
            <person name="Fujiwara M."/>
            <person name="Mori M."/>
            <person name="Tomita M."/>
            <person name="Arakawa K."/>
        </authorList>
    </citation>
    <scope>NUCLEOTIDE SEQUENCE [LARGE SCALE GENOMIC DNA]</scope>
</reference>
<organism evidence="1 2">
    <name type="scientific">Araneus ventricosus</name>
    <name type="common">Orbweaver spider</name>
    <name type="synonym">Epeira ventricosa</name>
    <dbReference type="NCBI Taxonomy" id="182803"/>
    <lineage>
        <taxon>Eukaryota</taxon>
        <taxon>Metazoa</taxon>
        <taxon>Ecdysozoa</taxon>
        <taxon>Arthropoda</taxon>
        <taxon>Chelicerata</taxon>
        <taxon>Arachnida</taxon>
        <taxon>Araneae</taxon>
        <taxon>Araneomorphae</taxon>
        <taxon>Entelegynae</taxon>
        <taxon>Araneoidea</taxon>
        <taxon>Araneidae</taxon>
        <taxon>Araneus</taxon>
    </lineage>
</organism>